<dbReference type="PANTHER" id="PTHR45763:SF26">
    <property type="entry name" value="AB HYDROLASE-1 DOMAIN-CONTAINING PROTEIN"/>
    <property type="match status" value="1"/>
</dbReference>
<protein>
    <recommendedName>
        <fullName evidence="3">AB hydrolase-1 domain-containing protein</fullName>
    </recommendedName>
</protein>
<evidence type="ECO:0000313" key="1">
    <source>
        <dbReference type="EMBL" id="MCD9560015.1"/>
    </source>
</evidence>
<evidence type="ECO:0000313" key="2">
    <source>
        <dbReference type="Proteomes" id="UP000823775"/>
    </source>
</evidence>
<gene>
    <name evidence="1" type="ORF">HAX54_018440</name>
</gene>
<keyword evidence="2" id="KW-1185">Reference proteome</keyword>
<dbReference type="InterPro" id="IPR029058">
    <property type="entry name" value="AB_hydrolase_fold"/>
</dbReference>
<sequence length="108" mass="12099">MDLTAPKRDLLLHPRNLHMNTLGIYIVQFDRAGYGESDPNPKRSLRSEASDIEELADHLELGSKFYIIGFSMGCYPTWSCIKHLSHRLAGVAFVVPIVSTNGNLSRNL</sequence>
<dbReference type="EMBL" id="JACEIK010002252">
    <property type="protein sequence ID" value="MCD9560015.1"/>
    <property type="molecule type" value="Genomic_DNA"/>
</dbReference>
<proteinExistence type="predicted"/>
<reference evidence="1 2" key="1">
    <citation type="journal article" date="2021" name="BMC Genomics">
        <title>Datura genome reveals duplications of psychoactive alkaloid biosynthetic genes and high mutation rate following tissue culture.</title>
        <authorList>
            <person name="Rajewski A."/>
            <person name="Carter-House D."/>
            <person name="Stajich J."/>
            <person name="Litt A."/>
        </authorList>
    </citation>
    <scope>NUCLEOTIDE SEQUENCE [LARGE SCALE GENOMIC DNA]</scope>
    <source>
        <strain evidence="1">AR-01</strain>
    </source>
</reference>
<evidence type="ECO:0008006" key="3">
    <source>
        <dbReference type="Google" id="ProtNLM"/>
    </source>
</evidence>
<dbReference type="Gene3D" id="3.40.50.1820">
    <property type="entry name" value="alpha/beta hydrolase"/>
    <property type="match status" value="1"/>
</dbReference>
<dbReference type="SUPFAM" id="SSF53474">
    <property type="entry name" value="alpha/beta-Hydrolases"/>
    <property type="match status" value="1"/>
</dbReference>
<organism evidence="1 2">
    <name type="scientific">Datura stramonium</name>
    <name type="common">Jimsonweed</name>
    <name type="synonym">Common thornapple</name>
    <dbReference type="NCBI Taxonomy" id="4076"/>
    <lineage>
        <taxon>Eukaryota</taxon>
        <taxon>Viridiplantae</taxon>
        <taxon>Streptophyta</taxon>
        <taxon>Embryophyta</taxon>
        <taxon>Tracheophyta</taxon>
        <taxon>Spermatophyta</taxon>
        <taxon>Magnoliopsida</taxon>
        <taxon>eudicotyledons</taxon>
        <taxon>Gunneridae</taxon>
        <taxon>Pentapetalae</taxon>
        <taxon>asterids</taxon>
        <taxon>lamiids</taxon>
        <taxon>Solanales</taxon>
        <taxon>Solanaceae</taxon>
        <taxon>Solanoideae</taxon>
        <taxon>Datureae</taxon>
        <taxon>Datura</taxon>
    </lineage>
</organism>
<name>A0ABS8UPP8_DATST</name>
<accession>A0ABS8UPP8</accession>
<dbReference type="Proteomes" id="UP000823775">
    <property type="component" value="Unassembled WGS sequence"/>
</dbReference>
<dbReference type="PANTHER" id="PTHR45763">
    <property type="entry name" value="HYDROLASE, ALPHA/BETA FOLD FAMILY PROTEIN, EXPRESSED-RELATED"/>
    <property type="match status" value="1"/>
</dbReference>
<comment type="caution">
    <text evidence="1">The sequence shown here is derived from an EMBL/GenBank/DDBJ whole genome shotgun (WGS) entry which is preliminary data.</text>
</comment>